<keyword evidence="3" id="KW-0804">Transcription</keyword>
<evidence type="ECO:0000256" key="1">
    <source>
        <dbReference type="ARBA" id="ARBA00023015"/>
    </source>
</evidence>
<dbReference type="EMBL" id="CP019239">
    <property type="protein sequence ID" value="APW41370.1"/>
    <property type="molecule type" value="Genomic_DNA"/>
</dbReference>
<evidence type="ECO:0000256" key="3">
    <source>
        <dbReference type="ARBA" id="ARBA00023163"/>
    </source>
</evidence>
<dbReference type="GO" id="GO:0003700">
    <property type="term" value="F:DNA-binding transcription factor activity"/>
    <property type="evidence" value="ECO:0007669"/>
    <property type="project" value="InterPro"/>
</dbReference>
<dbReference type="InterPro" id="IPR018060">
    <property type="entry name" value="HTH_AraC"/>
</dbReference>
<dbReference type="InterPro" id="IPR013096">
    <property type="entry name" value="Cupin_2"/>
</dbReference>
<dbReference type="Proteomes" id="UP000186110">
    <property type="component" value="Chromosome"/>
</dbReference>
<proteinExistence type="predicted"/>
<dbReference type="KEGG" id="rsb:RS694_01610"/>
<dbReference type="Gene3D" id="1.10.10.60">
    <property type="entry name" value="Homeodomain-like"/>
    <property type="match status" value="1"/>
</dbReference>
<dbReference type="RefSeq" id="WP_029708138.1">
    <property type="nucleotide sequence ID" value="NZ_CP019239.1"/>
</dbReference>
<keyword evidence="6" id="KW-1185">Reference proteome</keyword>
<sequence length="229" mass="25338">MHPAHGSLSLRQYGPSPGSHAHDHFQVLLGLDGTLELEVDGRGQRITAGGGCVIAPGARHDFEARHNARCLVLDTAQPDWASAVDAPVQPATALALAQYLQLALTQKDSLAQHYGPLLLLDCWRAPLARPTRSQRRIDWRNLTAWCERQLHTPLTVADLAQQVFLSPTQFAVRCQQDTGMRPMQWLRDLRLQRARTLRAQGLAMAEIARRCGYQSASALTAALRHNALH</sequence>
<keyword evidence="1" id="KW-0805">Transcription regulation</keyword>
<dbReference type="SUPFAM" id="SSF51182">
    <property type="entry name" value="RmlC-like cupins"/>
    <property type="match status" value="1"/>
</dbReference>
<dbReference type="PANTHER" id="PTHR46796:SF10">
    <property type="entry name" value="TRANSCRIPTIONAL ACTIVATOR FEAR"/>
    <property type="match status" value="1"/>
</dbReference>
<dbReference type="InterPro" id="IPR014710">
    <property type="entry name" value="RmlC-like_jellyroll"/>
</dbReference>
<reference evidence="5 6" key="1">
    <citation type="submission" date="2017-01" db="EMBL/GenBank/DDBJ databases">
        <authorList>
            <person name="Mah S.A."/>
            <person name="Swanson W.J."/>
            <person name="Moy G.W."/>
            <person name="Vacquier V.D."/>
        </authorList>
    </citation>
    <scope>NUCLEOTIDE SEQUENCE [LARGE SCALE GENOMIC DNA]</scope>
    <source>
        <strain evidence="5 6">DSM 22694</strain>
    </source>
</reference>
<protein>
    <submittedName>
        <fullName evidence="5">AraC family transcriptional regulator</fullName>
    </submittedName>
</protein>
<accession>A0A1P8K5S5</accession>
<dbReference type="eggNOG" id="COG2207">
    <property type="taxonomic scope" value="Bacteria"/>
</dbReference>
<name>A0A1P8K5S5_9BURK</name>
<dbReference type="Pfam" id="PF12833">
    <property type="entry name" value="HTH_18"/>
    <property type="match status" value="1"/>
</dbReference>
<dbReference type="SMART" id="SM00342">
    <property type="entry name" value="HTH_ARAC"/>
    <property type="match status" value="1"/>
</dbReference>
<evidence type="ECO:0000313" key="5">
    <source>
        <dbReference type="EMBL" id="APW41370.1"/>
    </source>
</evidence>
<keyword evidence="2" id="KW-0238">DNA-binding</keyword>
<dbReference type="InterPro" id="IPR050204">
    <property type="entry name" value="AraC_XylS_family_regulators"/>
</dbReference>
<dbReference type="PANTHER" id="PTHR46796">
    <property type="entry name" value="HTH-TYPE TRANSCRIPTIONAL ACTIVATOR RHAS-RELATED"/>
    <property type="match status" value="1"/>
</dbReference>
<evidence type="ECO:0000259" key="4">
    <source>
        <dbReference type="PROSITE" id="PS01124"/>
    </source>
</evidence>
<dbReference type="Pfam" id="PF07883">
    <property type="entry name" value="Cupin_2"/>
    <property type="match status" value="1"/>
</dbReference>
<dbReference type="GO" id="GO:0043565">
    <property type="term" value="F:sequence-specific DNA binding"/>
    <property type="evidence" value="ECO:0007669"/>
    <property type="project" value="InterPro"/>
</dbReference>
<organism evidence="5 6">
    <name type="scientific">Rhodoferax saidenbachensis</name>
    <dbReference type="NCBI Taxonomy" id="1484693"/>
    <lineage>
        <taxon>Bacteria</taxon>
        <taxon>Pseudomonadati</taxon>
        <taxon>Pseudomonadota</taxon>
        <taxon>Betaproteobacteria</taxon>
        <taxon>Burkholderiales</taxon>
        <taxon>Comamonadaceae</taxon>
        <taxon>Rhodoferax</taxon>
    </lineage>
</organism>
<feature type="domain" description="HTH araC/xylS-type" evidence="4">
    <location>
        <begin position="140"/>
        <end position="229"/>
    </location>
</feature>
<dbReference type="PROSITE" id="PS01124">
    <property type="entry name" value="HTH_ARAC_FAMILY_2"/>
    <property type="match status" value="1"/>
</dbReference>
<dbReference type="InterPro" id="IPR011051">
    <property type="entry name" value="RmlC_Cupin_sf"/>
</dbReference>
<dbReference type="Gene3D" id="2.60.120.10">
    <property type="entry name" value="Jelly Rolls"/>
    <property type="match status" value="1"/>
</dbReference>
<evidence type="ECO:0000256" key="2">
    <source>
        <dbReference type="ARBA" id="ARBA00023125"/>
    </source>
</evidence>
<gene>
    <name evidence="5" type="ORF">RS694_01610</name>
</gene>
<evidence type="ECO:0000313" key="6">
    <source>
        <dbReference type="Proteomes" id="UP000186110"/>
    </source>
</evidence>
<dbReference type="AlphaFoldDB" id="A0A1P8K5S5"/>
<dbReference type="STRING" id="1484693.RS694_01610"/>